<dbReference type="AlphaFoldDB" id="A0A0D3GP46"/>
<feature type="domain" description="RNase H type-1" evidence="2">
    <location>
        <begin position="260"/>
        <end position="328"/>
    </location>
</feature>
<dbReference type="PANTHER" id="PTHR47074:SF70">
    <property type="entry name" value="OS07G0513450 PROTEIN"/>
    <property type="match status" value="1"/>
</dbReference>
<dbReference type="InterPro" id="IPR002156">
    <property type="entry name" value="RNaseH_domain"/>
</dbReference>
<dbReference type="Pfam" id="PF13456">
    <property type="entry name" value="RVT_3"/>
    <property type="match status" value="1"/>
</dbReference>
<dbReference type="EnsemblPlants" id="OBART07G08730.1">
    <property type="protein sequence ID" value="OBART07G08730.1"/>
    <property type="gene ID" value="OBART07G08730"/>
</dbReference>
<evidence type="ECO:0000259" key="2">
    <source>
        <dbReference type="Pfam" id="PF13456"/>
    </source>
</evidence>
<dbReference type="InterPro" id="IPR052929">
    <property type="entry name" value="RNase_H-like_EbsB-rel"/>
</dbReference>
<dbReference type="InterPro" id="IPR036397">
    <property type="entry name" value="RNaseH_sf"/>
</dbReference>
<dbReference type="CDD" id="cd06222">
    <property type="entry name" value="RNase_H_like"/>
    <property type="match status" value="1"/>
</dbReference>
<organism evidence="3">
    <name type="scientific">Oryza barthii</name>
    <dbReference type="NCBI Taxonomy" id="65489"/>
    <lineage>
        <taxon>Eukaryota</taxon>
        <taxon>Viridiplantae</taxon>
        <taxon>Streptophyta</taxon>
        <taxon>Embryophyta</taxon>
        <taxon>Tracheophyta</taxon>
        <taxon>Spermatophyta</taxon>
        <taxon>Magnoliopsida</taxon>
        <taxon>Liliopsida</taxon>
        <taxon>Poales</taxon>
        <taxon>Poaceae</taxon>
        <taxon>BOP clade</taxon>
        <taxon>Oryzoideae</taxon>
        <taxon>Oryzeae</taxon>
        <taxon>Oryzinae</taxon>
        <taxon>Oryza</taxon>
    </lineage>
</organism>
<dbReference type="Gramene" id="OBART07G08730.1">
    <property type="protein sequence ID" value="OBART07G08730.1"/>
    <property type="gene ID" value="OBART07G08730"/>
</dbReference>
<sequence>MCGSGDRLHDIQIHGAGEGMAWWCVWWGGAERGARDEVSSVGSRPRWSVSAAGRRGARWSEELRIKGRRSVAESLRGGWGRGRLRSWRWTSAPVPADGAEVGAATAAPAAGEEAAAPAAGMRRQSTRGRSTGSGGGEESEAPAAAVHAGRISSEDAAAPRQNIRGGEGASKEEEKRSLRVWSDVFAGGRGGAKYSAWRGWMDRAVAKSSTQMDGRDRFEASSMMNEMAVTEGEQQITRNVVRKKWSPPGLVSLSSILMETQKTGGWGFILRNSEGQGLLAGAGRLAFVHDADSAEARACQAALLAASVQGITEVEIETDSLILVSALKS</sequence>
<reference evidence="3" key="2">
    <citation type="submission" date="2015-03" db="UniProtKB">
        <authorList>
            <consortium name="EnsemblPlants"/>
        </authorList>
    </citation>
    <scope>IDENTIFICATION</scope>
</reference>
<evidence type="ECO:0000313" key="3">
    <source>
        <dbReference type="EnsemblPlants" id="OBART07G08730.1"/>
    </source>
</evidence>
<dbReference type="PANTHER" id="PTHR47074">
    <property type="entry name" value="BNAC02G40300D PROTEIN"/>
    <property type="match status" value="1"/>
</dbReference>
<protein>
    <recommendedName>
        <fullName evidence="2">RNase H type-1 domain-containing protein</fullName>
    </recommendedName>
</protein>
<feature type="region of interest" description="Disordered" evidence="1">
    <location>
        <begin position="99"/>
        <end position="177"/>
    </location>
</feature>
<reference evidence="3" key="1">
    <citation type="journal article" date="2009" name="Rice">
        <title>De Novo Next Generation Sequencing of Plant Genomes.</title>
        <authorList>
            <person name="Rounsley S."/>
            <person name="Marri P.R."/>
            <person name="Yu Y."/>
            <person name="He R."/>
            <person name="Sisneros N."/>
            <person name="Goicoechea J.L."/>
            <person name="Lee S.J."/>
            <person name="Angelova A."/>
            <person name="Kudrna D."/>
            <person name="Luo M."/>
            <person name="Affourtit J."/>
            <person name="Desany B."/>
            <person name="Knight J."/>
            <person name="Niazi F."/>
            <person name="Egholm M."/>
            <person name="Wing R.A."/>
        </authorList>
    </citation>
    <scope>NUCLEOTIDE SEQUENCE [LARGE SCALE GENOMIC DNA]</scope>
    <source>
        <strain evidence="3">cv. IRGC 105608</strain>
    </source>
</reference>
<dbReference type="InterPro" id="IPR044730">
    <property type="entry name" value="RNase_H-like_dom_plant"/>
</dbReference>
<dbReference type="Proteomes" id="UP000026960">
    <property type="component" value="Chromosome 7"/>
</dbReference>
<dbReference type="HOGENOM" id="CLU_864319_0_0_1"/>
<dbReference type="GO" id="GO:0004523">
    <property type="term" value="F:RNA-DNA hybrid ribonuclease activity"/>
    <property type="evidence" value="ECO:0007669"/>
    <property type="project" value="InterPro"/>
</dbReference>
<name>A0A0D3GP46_9ORYZ</name>
<accession>A0A0D3GP46</accession>
<dbReference type="InterPro" id="IPR012337">
    <property type="entry name" value="RNaseH-like_sf"/>
</dbReference>
<keyword evidence="4" id="KW-1185">Reference proteome</keyword>
<feature type="compositionally biased region" description="Low complexity" evidence="1">
    <location>
        <begin position="99"/>
        <end position="130"/>
    </location>
</feature>
<dbReference type="SUPFAM" id="SSF53098">
    <property type="entry name" value="Ribonuclease H-like"/>
    <property type="match status" value="1"/>
</dbReference>
<proteinExistence type="predicted"/>
<evidence type="ECO:0000256" key="1">
    <source>
        <dbReference type="SAM" id="MobiDB-lite"/>
    </source>
</evidence>
<dbReference type="STRING" id="65489.A0A0D3GP46"/>
<dbReference type="Gene3D" id="3.30.420.10">
    <property type="entry name" value="Ribonuclease H-like superfamily/Ribonuclease H"/>
    <property type="match status" value="1"/>
</dbReference>
<dbReference type="PaxDb" id="65489-OBART07G08730.1"/>
<dbReference type="GO" id="GO:0003676">
    <property type="term" value="F:nucleic acid binding"/>
    <property type="evidence" value="ECO:0007669"/>
    <property type="project" value="InterPro"/>
</dbReference>
<evidence type="ECO:0000313" key="4">
    <source>
        <dbReference type="Proteomes" id="UP000026960"/>
    </source>
</evidence>